<keyword evidence="2" id="KW-1185">Reference proteome</keyword>
<proteinExistence type="predicted"/>
<protein>
    <submittedName>
        <fullName evidence="1">Uncharacterized protein</fullName>
    </submittedName>
</protein>
<dbReference type="EMBL" id="JBHSEH010000018">
    <property type="protein sequence ID" value="MFC4427206.1"/>
    <property type="molecule type" value="Genomic_DNA"/>
</dbReference>
<comment type="caution">
    <text evidence="1">The sequence shown here is derived from an EMBL/GenBank/DDBJ whole genome shotgun (WGS) entry which is preliminary data.</text>
</comment>
<organism evidence="1 2">
    <name type="scientific">Deinococcus navajonensis</name>
    <dbReference type="NCBI Taxonomy" id="309884"/>
    <lineage>
        <taxon>Bacteria</taxon>
        <taxon>Thermotogati</taxon>
        <taxon>Deinococcota</taxon>
        <taxon>Deinococci</taxon>
        <taxon>Deinococcales</taxon>
        <taxon>Deinococcaceae</taxon>
        <taxon>Deinococcus</taxon>
    </lineage>
</organism>
<gene>
    <name evidence="1" type="ORF">ACFOZ9_13395</name>
</gene>
<sequence>MTASSFPHPVLGHSDDYASGRFGLHEQHLRYEVTGGVIRLSGRFELEQPELQGLIEAGHAQYVIQLDSPKTMFRSVHGQTDETFVIEVPADEIRSELHAGFLLCATSDLPGFQPTGLNEDFGPEAAFEIRMGDLLGLAGTIRLPVDQQYDPLASPLGSIIVVDVDDTVSEVGVDLHRGEGDKIVILLPRTLHTTFLLAKHSPAILACLVLPALSHVLELMRSPERAEEFQDYAWFHNLQGLMTHKGLDQGLDAFQQAQRLLGSASGQTNPIALALAQLATVEVSGE</sequence>
<dbReference type="RefSeq" id="WP_380040460.1">
    <property type="nucleotide sequence ID" value="NZ_JBHSEH010000018.1"/>
</dbReference>
<accession>A0ABV8XQN2</accession>
<reference evidence="2" key="1">
    <citation type="journal article" date="2019" name="Int. J. Syst. Evol. Microbiol.">
        <title>The Global Catalogue of Microorganisms (GCM) 10K type strain sequencing project: providing services to taxonomists for standard genome sequencing and annotation.</title>
        <authorList>
            <consortium name="The Broad Institute Genomics Platform"/>
            <consortium name="The Broad Institute Genome Sequencing Center for Infectious Disease"/>
            <person name="Wu L."/>
            <person name="Ma J."/>
        </authorList>
    </citation>
    <scope>NUCLEOTIDE SEQUENCE [LARGE SCALE GENOMIC DNA]</scope>
    <source>
        <strain evidence="2">CCUG 56029</strain>
    </source>
</reference>
<evidence type="ECO:0000313" key="2">
    <source>
        <dbReference type="Proteomes" id="UP001595998"/>
    </source>
</evidence>
<name>A0ABV8XQN2_9DEIO</name>
<evidence type="ECO:0000313" key="1">
    <source>
        <dbReference type="EMBL" id="MFC4427206.1"/>
    </source>
</evidence>
<dbReference type="Proteomes" id="UP001595998">
    <property type="component" value="Unassembled WGS sequence"/>
</dbReference>